<reference evidence="6" key="1">
    <citation type="submission" date="2022-07" db="EMBL/GenBank/DDBJ databases">
        <title>Phylogenomic reconstructions and comparative analyses of Kickxellomycotina fungi.</title>
        <authorList>
            <person name="Reynolds N.K."/>
            <person name="Stajich J.E."/>
            <person name="Barry K."/>
            <person name="Grigoriev I.V."/>
            <person name="Crous P."/>
            <person name="Smith M.E."/>
        </authorList>
    </citation>
    <scope>NUCLEOTIDE SEQUENCE</scope>
    <source>
        <strain evidence="6">RSA 567</strain>
    </source>
</reference>
<dbReference type="GO" id="GO:0005634">
    <property type="term" value="C:nucleus"/>
    <property type="evidence" value="ECO:0007669"/>
    <property type="project" value="TreeGrafter"/>
</dbReference>
<keyword evidence="3" id="KW-0963">Cytoplasm</keyword>
<dbReference type="InterPro" id="IPR014756">
    <property type="entry name" value="Ig_E-set"/>
</dbReference>
<evidence type="ECO:0000313" key="6">
    <source>
        <dbReference type="EMBL" id="KAJ1972602.1"/>
    </source>
</evidence>
<dbReference type="InterPro" id="IPR037256">
    <property type="entry name" value="ASC_dom_sf"/>
</dbReference>
<dbReference type="CDD" id="cd02859">
    <property type="entry name" value="E_set_AMPKbeta_like_N"/>
    <property type="match status" value="1"/>
</dbReference>
<dbReference type="GO" id="GO:0019901">
    <property type="term" value="F:protein kinase binding"/>
    <property type="evidence" value="ECO:0007669"/>
    <property type="project" value="TreeGrafter"/>
</dbReference>
<proteinExistence type="inferred from homology"/>
<dbReference type="OrthoDB" id="531008at2759"/>
<evidence type="ECO:0000313" key="7">
    <source>
        <dbReference type="Proteomes" id="UP001151582"/>
    </source>
</evidence>
<feature type="compositionally biased region" description="Polar residues" evidence="4">
    <location>
        <begin position="1"/>
        <end position="31"/>
    </location>
</feature>
<comment type="subcellular location">
    <subcellularLocation>
        <location evidence="1">Cytoplasm</location>
    </subcellularLocation>
</comment>
<accession>A0A9W8EBB5</accession>
<evidence type="ECO:0000256" key="3">
    <source>
        <dbReference type="ARBA" id="ARBA00022490"/>
    </source>
</evidence>
<feature type="region of interest" description="Disordered" evidence="4">
    <location>
        <begin position="342"/>
        <end position="372"/>
    </location>
</feature>
<dbReference type="GO" id="GO:0031588">
    <property type="term" value="C:nucleotide-activated protein kinase complex"/>
    <property type="evidence" value="ECO:0007669"/>
    <property type="project" value="TreeGrafter"/>
</dbReference>
<sequence>MGNNHSHPSSPTTSAVSTGRPSTDTAASRSRPNSRKRHTLQPKSAERPLASLDEAIPPQADSRPGVDLLVTGPNAAAARLGTSSAQPLPIGGGGSAQPRGIRAVSLRYKTGRQSPSLGSPLQHGPVFACESPSNYASSLVEAGLPAEPSALGPQRLAPPPGLDQPWAEPSLEDGEDRVMSSSQTAPRPIRRPSRRTNAVPEFFPATLPTPSVLASRNSVSAGSPAVVQHESRSPLPSGLAKPPASVLPPAAGAAVPTTIQWQGMAESVYMSGSFNDWRHKIRLTPSAQNPALFTATLPLPPGTHFLKFIVDEEWKCDPHLAAAPDDDGNLVNYIRVESPAVPVTKAPPAGAGSRPDDTGPSPSRLSDNYAVHPSDFNASLPKIDGLALDSSLSNSPPGAYTSTIPEHLYHPHHHHHHHHHANAGGPPKPQQPPTLPPHLSNVLLNHSHSHHNAPSQPHVRTFQPEDPSHSVPVPNHVVLNHLFACSIRAGVMAIASTTRYRKKYMTTVYYKPFFSPPSAQ</sequence>
<dbReference type="Pfam" id="PF16561">
    <property type="entry name" value="AMPK1_CBM"/>
    <property type="match status" value="1"/>
</dbReference>
<dbReference type="PANTHER" id="PTHR10343">
    <property type="entry name" value="5'-AMP-ACTIVATED PROTEIN KINASE , BETA SUBUNIT"/>
    <property type="match status" value="1"/>
</dbReference>
<name>A0A9W8EBB5_9FUNG</name>
<dbReference type="InterPro" id="IPR050827">
    <property type="entry name" value="CRP1_MDG1_kinase"/>
</dbReference>
<dbReference type="SUPFAM" id="SSF160219">
    <property type="entry name" value="AMPKBI-like"/>
    <property type="match status" value="1"/>
</dbReference>
<feature type="region of interest" description="Disordered" evidence="4">
    <location>
        <begin position="146"/>
        <end position="197"/>
    </location>
</feature>
<comment type="similarity">
    <text evidence="2">Belongs to the 5'-AMP-activated protein kinase beta subunit family.</text>
</comment>
<dbReference type="FunFam" id="2.60.40.10:FF:000562">
    <property type="entry name" value="Snf1 kinase complex beta-subunit Gal83"/>
    <property type="match status" value="1"/>
</dbReference>
<dbReference type="Proteomes" id="UP001151582">
    <property type="component" value="Unassembled WGS sequence"/>
</dbReference>
<feature type="region of interest" description="Disordered" evidence="4">
    <location>
        <begin position="410"/>
        <end position="468"/>
    </location>
</feature>
<evidence type="ECO:0000259" key="5">
    <source>
        <dbReference type="SMART" id="SM01010"/>
    </source>
</evidence>
<dbReference type="AlphaFoldDB" id="A0A9W8EBB5"/>
<dbReference type="PANTHER" id="PTHR10343:SF84">
    <property type="entry name" value="5'-AMP-ACTIVATED PROTEIN KINASE SUBUNIT BETA-1"/>
    <property type="match status" value="1"/>
</dbReference>
<dbReference type="Gene3D" id="6.20.250.60">
    <property type="match status" value="1"/>
</dbReference>
<feature type="domain" description="Association with the SNF1 complex (ASC)" evidence="5">
    <location>
        <begin position="393"/>
        <end position="513"/>
    </location>
</feature>
<comment type="caution">
    <text evidence="6">The sequence shown here is derived from an EMBL/GenBank/DDBJ whole genome shotgun (WGS) entry which is preliminary data.</text>
</comment>
<dbReference type="InterPro" id="IPR006828">
    <property type="entry name" value="ASC_dom"/>
</dbReference>
<dbReference type="SMART" id="SM01010">
    <property type="entry name" value="AMPKBI"/>
    <property type="match status" value="1"/>
</dbReference>
<dbReference type="Pfam" id="PF04739">
    <property type="entry name" value="AMPKBI"/>
    <property type="match status" value="1"/>
</dbReference>
<dbReference type="EMBL" id="JANBQB010001011">
    <property type="protein sequence ID" value="KAJ1972602.1"/>
    <property type="molecule type" value="Genomic_DNA"/>
</dbReference>
<evidence type="ECO:0000256" key="1">
    <source>
        <dbReference type="ARBA" id="ARBA00004496"/>
    </source>
</evidence>
<organism evidence="6 7">
    <name type="scientific">Dimargaris verticillata</name>
    <dbReference type="NCBI Taxonomy" id="2761393"/>
    <lineage>
        <taxon>Eukaryota</taxon>
        <taxon>Fungi</taxon>
        <taxon>Fungi incertae sedis</taxon>
        <taxon>Zoopagomycota</taxon>
        <taxon>Kickxellomycotina</taxon>
        <taxon>Dimargaritomycetes</taxon>
        <taxon>Dimargaritales</taxon>
        <taxon>Dimargaritaceae</taxon>
        <taxon>Dimargaris</taxon>
    </lineage>
</organism>
<feature type="region of interest" description="Disordered" evidence="4">
    <location>
        <begin position="223"/>
        <end position="244"/>
    </location>
</feature>
<evidence type="ECO:0000256" key="2">
    <source>
        <dbReference type="ARBA" id="ARBA00010926"/>
    </source>
</evidence>
<gene>
    <name evidence="6" type="primary">GAL83</name>
    <name evidence="6" type="ORF">H4R34_005355</name>
</gene>
<evidence type="ECO:0000256" key="4">
    <source>
        <dbReference type="SAM" id="MobiDB-lite"/>
    </source>
</evidence>
<keyword evidence="7" id="KW-1185">Reference proteome</keyword>
<dbReference type="GO" id="GO:0007165">
    <property type="term" value="P:signal transduction"/>
    <property type="evidence" value="ECO:0007669"/>
    <property type="project" value="UniProtKB-ARBA"/>
</dbReference>
<dbReference type="GO" id="GO:0005737">
    <property type="term" value="C:cytoplasm"/>
    <property type="evidence" value="ECO:0007669"/>
    <property type="project" value="UniProtKB-SubCell"/>
</dbReference>
<dbReference type="SUPFAM" id="SSF81296">
    <property type="entry name" value="E set domains"/>
    <property type="match status" value="1"/>
</dbReference>
<feature type="compositionally biased region" description="Pro residues" evidence="4">
    <location>
        <begin position="426"/>
        <end position="436"/>
    </location>
</feature>
<dbReference type="Gene3D" id="2.60.40.10">
    <property type="entry name" value="Immunoglobulins"/>
    <property type="match status" value="1"/>
</dbReference>
<dbReference type="InterPro" id="IPR032640">
    <property type="entry name" value="AMPK1_CBM"/>
</dbReference>
<dbReference type="InterPro" id="IPR013783">
    <property type="entry name" value="Ig-like_fold"/>
</dbReference>
<protein>
    <submittedName>
        <fullName evidence="6">Galactose metabolism- protein</fullName>
    </submittedName>
</protein>
<feature type="compositionally biased region" description="Low complexity" evidence="4">
    <location>
        <begin position="437"/>
        <end position="446"/>
    </location>
</feature>
<feature type="compositionally biased region" description="Basic residues" evidence="4">
    <location>
        <begin position="410"/>
        <end position="421"/>
    </location>
</feature>
<feature type="region of interest" description="Disordered" evidence="4">
    <location>
        <begin position="1"/>
        <end position="70"/>
    </location>
</feature>